<organism evidence="4 6">
    <name type="scientific">Jannaschia seohaensis</name>
    <dbReference type="NCBI Taxonomy" id="475081"/>
    <lineage>
        <taxon>Bacteria</taxon>
        <taxon>Pseudomonadati</taxon>
        <taxon>Pseudomonadota</taxon>
        <taxon>Alphaproteobacteria</taxon>
        <taxon>Rhodobacterales</taxon>
        <taxon>Roseobacteraceae</taxon>
        <taxon>Jannaschia</taxon>
    </lineage>
</organism>
<dbReference type="AlphaFoldDB" id="A0A2Y9AX43"/>
<evidence type="ECO:0000259" key="2">
    <source>
        <dbReference type="Pfam" id="PF06812"/>
    </source>
</evidence>
<reference evidence="3 5" key="2">
    <citation type="submission" date="2018-03" db="EMBL/GenBank/DDBJ databases">
        <title>Genomic Encyclopedia of Archaeal and Bacterial Type Strains, Phase II (KMG-II): from individual species to whole genera.</title>
        <authorList>
            <person name="Goeker M."/>
        </authorList>
    </citation>
    <scope>NUCLEOTIDE SEQUENCE [LARGE SCALE GENOMIC DNA]</scope>
    <source>
        <strain evidence="3 5">DSM 25227</strain>
    </source>
</reference>
<evidence type="ECO:0000313" key="3">
    <source>
        <dbReference type="EMBL" id="PWJ16563.1"/>
    </source>
</evidence>
<accession>A0A2Y9AX43</accession>
<dbReference type="EMBL" id="QGDJ01000008">
    <property type="protein sequence ID" value="PWJ16563.1"/>
    <property type="molecule type" value="Genomic_DNA"/>
</dbReference>
<evidence type="ECO:0000256" key="1">
    <source>
        <dbReference type="SAM" id="MobiDB-lite"/>
    </source>
</evidence>
<dbReference type="Proteomes" id="UP000251571">
    <property type="component" value="Unassembled WGS sequence"/>
</dbReference>
<sequence>MDLERFLEPVPGDQPSGLELRNDPRFAAIERALEPAALRNRKNEDGSINPLAPPPDWQEVVSTGAELAAMGRDLRLLVMMVRAAYAEDGFQGLASGLTMLAQTLERYWDGLHPELRDRPDPSMAVRPRLNALKQLENDDNGLLGDLRFGMVLNPRGLGPIIGDDLARAMLSDFEVMQSAASGLSQREKDEVLARHKQVAARVKGASRAMADTEAERLTEMTAGISACEAAVGSLEAAFATQSGLTDTGSLTLPELKTFLERCRATLAAAQAEGGGATTSAPTDGAPETAPVPGAAPAAPAGPSGPGVIASREDVEKSLDAIVAFYERTEPGSPIPHLAKRLRSLVRLDFLDLMEQVAPGGLKEFRALAGIEEPTRRSRRGNDE</sequence>
<dbReference type="NCBIfam" id="TIGR03363">
    <property type="entry name" value="VI_chp_8"/>
    <property type="match status" value="1"/>
</dbReference>
<feature type="compositionally biased region" description="Low complexity" evidence="1">
    <location>
        <begin position="270"/>
        <end position="301"/>
    </location>
</feature>
<reference evidence="4 6" key="1">
    <citation type="submission" date="2016-10" db="EMBL/GenBank/DDBJ databases">
        <authorList>
            <person name="Cai Z."/>
        </authorList>
    </citation>
    <scope>NUCLEOTIDE SEQUENCE [LARGE SCALE GENOMIC DNA]</scope>
    <source>
        <strain evidence="4 6">DSM 25227</strain>
    </source>
</reference>
<gene>
    <name evidence="3" type="ORF">BCF38_10877</name>
    <name evidence="4" type="ORF">SAMN05421539_10877</name>
</gene>
<evidence type="ECO:0000313" key="6">
    <source>
        <dbReference type="Proteomes" id="UP000251571"/>
    </source>
</evidence>
<dbReference type="Proteomes" id="UP000245839">
    <property type="component" value="Unassembled WGS sequence"/>
</dbReference>
<dbReference type="PANTHER" id="PTHR37951">
    <property type="entry name" value="CYTOPLASMIC PROTEIN-RELATED"/>
    <property type="match status" value="1"/>
</dbReference>
<dbReference type="EMBL" id="UETC01000008">
    <property type="protein sequence ID" value="SSA48800.1"/>
    <property type="molecule type" value="Genomic_DNA"/>
</dbReference>
<feature type="region of interest" description="Disordered" evidence="1">
    <location>
        <begin position="270"/>
        <end position="309"/>
    </location>
</feature>
<protein>
    <submittedName>
        <fullName evidence="4">Type VI secretion system protein ImpA</fullName>
    </submittedName>
</protein>
<keyword evidence="5" id="KW-1185">Reference proteome</keyword>
<feature type="domain" description="ImpA N-terminal" evidence="2">
    <location>
        <begin position="7"/>
        <end position="136"/>
    </location>
</feature>
<feature type="region of interest" description="Disordered" evidence="1">
    <location>
        <begin position="1"/>
        <end position="20"/>
    </location>
</feature>
<dbReference type="OrthoDB" id="9771118at2"/>
<dbReference type="RefSeq" id="WP_109565280.1">
    <property type="nucleotide sequence ID" value="NZ_QGDJ01000008.1"/>
</dbReference>
<evidence type="ECO:0000313" key="4">
    <source>
        <dbReference type="EMBL" id="SSA48800.1"/>
    </source>
</evidence>
<dbReference type="InterPro" id="IPR010657">
    <property type="entry name" value="ImpA_N"/>
</dbReference>
<dbReference type="InterPro" id="IPR017740">
    <property type="entry name" value="TssA-like"/>
</dbReference>
<proteinExistence type="predicted"/>
<name>A0A2Y9AX43_9RHOB</name>
<dbReference type="PANTHER" id="PTHR37951:SF1">
    <property type="entry name" value="TYPE VI SECRETION SYSTEM COMPONENT TSSA1"/>
    <property type="match status" value="1"/>
</dbReference>
<dbReference type="Pfam" id="PF06812">
    <property type="entry name" value="ImpA_N"/>
    <property type="match status" value="1"/>
</dbReference>
<evidence type="ECO:0000313" key="5">
    <source>
        <dbReference type="Proteomes" id="UP000245839"/>
    </source>
</evidence>